<dbReference type="Gene3D" id="1.25.10.10">
    <property type="entry name" value="Leucine-rich Repeat Variant"/>
    <property type="match status" value="1"/>
</dbReference>
<evidence type="ECO:0000313" key="3">
    <source>
        <dbReference type="EnsemblMetazoa" id="PPAI004120-PA"/>
    </source>
</evidence>
<dbReference type="VEuPathDB" id="VectorBase:PPAI004120"/>
<reference evidence="3" key="1">
    <citation type="submission" date="2022-08" db="UniProtKB">
        <authorList>
            <consortium name="EnsemblMetazoa"/>
        </authorList>
    </citation>
    <scope>IDENTIFICATION</scope>
    <source>
        <strain evidence="3">Israel</strain>
    </source>
</reference>
<organism evidence="3 4">
    <name type="scientific">Phlebotomus papatasi</name>
    <name type="common">Sandfly</name>
    <dbReference type="NCBI Taxonomy" id="29031"/>
    <lineage>
        <taxon>Eukaryota</taxon>
        <taxon>Metazoa</taxon>
        <taxon>Ecdysozoa</taxon>
        <taxon>Arthropoda</taxon>
        <taxon>Hexapoda</taxon>
        <taxon>Insecta</taxon>
        <taxon>Pterygota</taxon>
        <taxon>Neoptera</taxon>
        <taxon>Endopterygota</taxon>
        <taxon>Diptera</taxon>
        <taxon>Nematocera</taxon>
        <taxon>Psychodoidea</taxon>
        <taxon>Psychodidae</taxon>
        <taxon>Phlebotomus</taxon>
        <taxon>Phlebotomus</taxon>
    </lineage>
</organism>
<feature type="compositionally biased region" description="Acidic residues" evidence="2">
    <location>
        <begin position="518"/>
        <end position="531"/>
    </location>
</feature>
<feature type="compositionally biased region" description="Basic and acidic residues" evidence="2">
    <location>
        <begin position="544"/>
        <end position="553"/>
    </location>
</feature>
<dbReference type="GO" id="GO:0019888">
    <property type="term" value="F:protein phosphatase regulator activity"/>
    <property type="evidence" value="ECO:0007669"/>
    <property type="project" value="TreeGrafter"/>
</dbReference>
<dbReference type="PANTHER" id="PTHR10648">
    <property type="entry name" value="SERINE/THREONINE-PROTEIN PHOSPHATASE PP2A 65 KDA REGULATORY SUBUNIT"/>
    <property type="match status" value="1"/>
</dbReference>
<dbReference type="SUPFAM" id="SSF48371">
    <property type="entry name" value="ARM repeat"/>
    <property type="match status" value="1"/>
</dbReference>
<dbReference type="EMBL" id="AJVK01028002">
    <property type="status" value="NOT_ANNOTATED_CDS"/>
    <property type="molecule type" value="Genomic_DNA"/>
</dbReference>
<name>A0A1B0D908_PHLPP</name>
<dbReference type="InterPro" id="IPR011989">
    <property type="entry name" value="ARM-like"/>
</dbReference>
<dbReference type="PANTHER" id="PTHR10648:SF1">
    <property type="entry name" value="SERINE_THREONINE-PROTEIN PHOSPHATASE 4 REGULATORY SUBUNIT 1"/>
    <property type="match status" value="1"/>
</dbReference>
<feature type="region of interest" description="Disordered" evidence="2">
    <location>
        <begin position="518"/>
        <end position="596"/>
    </location>
</feature>
<protein>
    <submittedName>
        <fullName evidence="3">Uncharacterized protein</fullName>
    </submittedName>
</protein>
<keyword evidence="4" id="KW-1185">Reference proteome</keyword>
<dbReference type="Proteomes" id="UP000092462">
    <property type="component" value="Unassembled WGS sequence"/>
</dbReference>
<evidence type="ECO:0000256" key="2">
    <source>
        <dbReference type="SAM" id="MobiDB-lite"/>
    </source>
</evidence>
<evidence type="ECO:0000256" key="1">
    <source>
        <dbReference type="ARBA" id="ARBA00022737"/>
    </source>
</evidence>
<keyword evidence="1" id="KW-0677">Repeat</keyword>
<dbReference type="InterPro" id="IPR051023">
    <property type="entry name" value="PP2A_Regulatory_Subunit_A"/>
</dbReference>
<accession>A0A1B0D908</accession>
<sequence length="596" mass="68202">MRICQLLPQLNKFFQNKDKSQLPLPPQTASIEDACKEPNYFPTPSTSEKRATFAEIVSRGVEMDDKADKNENILSDFNDNPSESCVVLDSNEESVVFRKNTSEREEYSVRKTLLVRSNALCLTTSSDSNENWCCDPKWEKNGNCKTQDEEDDDDEAKEFNSHNFWYIAPESVTIDDISGCSEKSESSDIPTTSPVLDDTSMASLPMHNLCESPDDSGYRDMDFEKTRSQMTDGNIDPALLKQDVLPPELLQSFITKANSDETEVSIACAYSFPAVALTLGRQNWHLLHHTLQKLCANQKVCYVVINSFYHIALIIGRENATNHLLPLYLGFFDCVTRIRREALKIVHNFLSTVDETRHVDVIAKLPICLADFHKANETKYHVRENFMNVVLSLMHMYDRNDAPEDCVNYLTAYALAMLVDKVHRVRELALEALVVRVRTCRERDFANLLQAVTEECGESGHWRNRQTFVRLVHRWVSMEEERSRIQAVIERLESDTDMDVRESCGGIVRRFTSSESDQYCDDTKEYEDPEDESGRSQGTATQFTKEEESREVASEGLTSGYLKLMAKNQEGQAEEEEVGAQEKFQEEDLSQQEEYW</sequence>
<dbReference type="EnsemblMetazoa" id="PPAI004120-RA">
    <property type="protein sequence ID" value="PPAI004120-PA"/>
    <property type="gene ID" value="PPAI004120"/>
</dbReference>
<feature type="compositionally biased region" description="Acidic residues" evidence="2">
    <location>
        <begin position="572"/>
        <end position="596"/>
    </location>
</feature>
<dbReference type="AlphaFoldDB" id="A0A1B0D908"/>
<dbReference type="VEuPathDB" id="VectorBase:PPAPM1_010355"/>
<proteinExistence type="predicted"/>
<evidence type="ECO:0000313" key="4">
    <source>
        <dbReference type="Proteomes" id="UP000092462"/>
    </source>
</evidence>
<dbReference type="GO" id="GO:0005737">
    <property type="term" value="C:cytoplasm"/>
    <property type="evidence" value="ECO:0007669"/>
    <property type="project" value="TreeGrafter"/>
</dbReference>
<dbReference type="InterPro" id="IPR016024">
    <property type="entry name" value="ARM-type_fold"/>
</dbReference>